<dbReference type="InterPro" id="IPR050131">
    <property type="entry name" value="Peptidase_S8_subtilisin-like"/>
</dbReference>
<feature type="active site" description="Charge relay system" evidence="5">
    <location>
        <position position="271"/>
    </location>
</feature>
<reference evidence="8 9" key="1">
    <citation type="submission" date="2021-12" db="EMBL/GenBank/DDBJ databases">
        <title>Genome seq of P8.</title>
        <authorList>
            <person name="Seo T."/>
        </authorList>
    </citation>
    <scope>NUCLEOTIDE SEQUENCE [LARGE SCALE GENOMIC DNA]</scope>
    <source>
        <strain evidence="8 9">P8</strain>
    </source>
</reference>
<dbReference type="SUPFAM" id="SSF52743">
    <property type="entry name" value="Subtilisin-like"/>
    <property type="match status" value="1"/>
</dbReference>
<organism evidence="8 9">
    <name type="scientific">Pelomonas cellulosilytica</name>
    <dbReference type="NCBI Taxonomy" id="2906762"/>
    <lineage>
        <taxon>Bacteria</taxon>
        <taxon>Pseudomonadati</taxon>
        <taxon>Pseudomonadota</taxon>
        <taxon>Betaproteobacteria</taxon>
        <taxon>Burkholderiales</taxon>
        <taxon>Sphaerotilaceae</taxon>
        <taxon>Roseateles</taxon>
    </lineage>
</organism>
<feature type="active site" description="Charge relay system" evidence="5">
    <location>
        <position position="557"/>
    </location>
</feature>
<evidence type="ECO:0000256" key="4">
    <source>
        <dbReference type="ARBA" id="ARBA00022825"/>
    </source>
</evidence>
<keyword evidence="2 5" id="KW-0645">Protease</keyword>
<dbReference type="Proteomes" id="UP001200741">
    <property type="component" value="Unassembled WGS sequence"/>
</dbReference>
<evidence type="ECO:0000256" key="6">
    <source>
        <dbReference type="SAM" id="SignalP"/>
    </source>
</evidence>
<dbReference type="Gene3D" id="3.40.50.200">
    <property type="entry name" value="Peptidase S8/S53 domain"/>
    <property type="match status" value="1"/>
</dbReference>
<evidence type="ECO:0000259" key="7">
    <source>
        <dbReference type="Pfam" id="PF00082"/>
    </source>
</evidence>
<keyword evidence="4 5" id="KW-0720">Serine protease</keyword>
<evidence type="ECO:0000256" key="3">
    <source>
        <dbReference type="ARBA" id="ARBA00022801"/>
    </source>
</evidence>
<dbReference type="PROSITE" id="PS51892">
    <property type="entry name" value="SUBTILASE"/>
    <property type="match status" value="1"/>
</dbReference>
<keyword evidence="9" id="KW-1185">Reference proteome</keyword>
<dbReference type="EMBL" id="JAJTWU010000005">
    <property type="protein sequence ID" value="MCE4555602.1"/>
    <property type="molecule type" value="Genomic_DNA"/>
</dbReference>
<feature type="chain" id="PRO_5046623480" evidence="6">
    <location>
        <begin position="28"/>
        <end position="614"/>
    </location>
</feature>
<dbReference type="InterPro" id="IPR015500">
    <property type="entry name" value="Peptidase_S8_subtilisin-rel"/>
</dbReference>
<dbReference type="PANTHER" id="PTHR43806">
    <property type="entry name" value="PEPTIDASE S8"/>
    <property type="match status" value="1"/>
</dbReference>
<accession>A0ABS8XSB0</accession>
<evidence type="ECO:0000256" key="5">
    <source>
        <dbReference type="PROSITE-ProRule" id="PRU01240"/>
    </source>
</evidence>
<keyword evidence="3 5" id="KW-0378">Hydrolase</keyword>
<name>A0ABS8XSB0_9BURK</name>
<dbReference type="PROSITE" id="PS00137">
    <property type="entry name" value="SUBTILASE_HIS"/>
    <property type="match status" value="1"/>
</dbReference>
<keyword evidence="6" id="KW-0732">Signal</keyword>
<feature type="active site" description="Charge relay system" evidence="5">
    <location>
        <position position="369"/>
    </location>
</feature>
<dbReference type="RefSeq" id="WP_233372622.1">
    <property type="nucleotide sequence ID" value="NZ_JAJTWU010000005.1"/>
</dbReference>
<dbReference type="Pfam" id="PF00082">
    <property type="entry name" value="Peptidase_S8"/>
    <property type="match status" value="1"/>
</dbReference>
<comment type="caution">
    <text evidence="8">The sequence shown here is derived from an EMBL/GenBank/DDBJ whole genome shotgun (WGS) entry which is preliminary data.</text>
</comment>
<evidence type="ECO:0000313" key="8">
    <source>
        <dbReference type="EMBL" id="MCE4555602.1"/>
    </source>
</evidence>
<proteinExistence type="inferred from homology"/>
<dbReference type="InterPro" id="IPR036852">
    <property type="entry name" value="Peptidase_S8/S53_dom_sf"/>
</dbReference>
<protein>
    <submittedName>
        <fullName evidence="8">S8 family serine peptidase</fullName>
    </submittedName>
</protein>
<feature type="signal peptide" evidence="6">
    <location>
        <begin position="1"/>
        <end position="27"/>
    </location>
</feature>
<evidence type="ECO:0000256" key="2">
    <source>
        <dbReference type="ARBA" id="ARBA00022670"/>
    </source>
</evidence>
<evidence type="ECO:0000313" key="9">
    <source>
        <dbReference type="Proteomes" id="UP001200741"/>
    </source>
</evidence>
<dbReference type="InterPro" id="IPR000209">
    <property type="entry name" value="Peptidase_S8/S53_dom"/>
</dbReference>
<dbReference type="PRINTS" id="PR00723">
    <property type="entry name" value="SUBTILISIN"/>
</dbReference>
<gene>
    <name evidence="8" type="ORF">LXT13_14445</name>
</gene>
<evidence type="ECO:0000256" key="1">
    <source>
        <dbReference type="ARBA" id="ARBA00011073"/>
    </source>
</evidence>
<dbReference type="InterPro" id="IPR022398">
    <property type="entry name" value="Peptidase_S8_His-AS"/>
</dbReference>
<feature type="domain" description="Peptidase S8/S53" evidence="7">
    <location>
        <begin position="264"/>
        <end position="593"/>
    </location>
</feature>
<sequence>MSNFQLRRAAPPAALALLLALSMPASAQKQRIEKEADIPRFSYRIDEPLEKVVRDPVLFKQIATPIRADMEGVLARYDIADKSSERGMLTALMALDFLLGNYDAALAESEKVRALEEKPADKLLSGIRLRAMVAAARQTGAVNTPAYFEAVGKAIRAELDTYPYPVIANDVKQFKASAEVAGEGRVLGGVRDVLQDALNKNGGSLSSDIAPNLIFARYSLETAIPLKQTLIDAYGGYLAAHAVAKKDIWAERSVTLPAAGPYKPVVVAVWDSGVDTRLFGKQVLLDKGKPAVIAFDLEARRASGELFPIPAAYQPKLPSLLQQSKGFSDLQSNIDSPEASEVKKTMSGLKPEEFKPAMEGLGLAGNYSHGTHVAGIALAGNPWARLLTARISFDYKLQPDPCPSQALAERSAGSYQTVVDYFKQQHVRVVNMSWGGSVKDVEEGLEKCGIGKTVEERKATARKLFEIDKKGMTKAFASAPEILFVTAAGNSNSDASFGEFIPSSIVLPNLLTVGAVDLAGDEASFTSYGPTVAVHANGYQVESYLPGGMRVAFSGTSMASPNVTNLAAKLIATKPSLKPAQVIAIIKETSEPSADGRRRLVHPAHALARVTGGA</sequence>
<comment type="similarity">
    <text evidence="1 5">Belongs to the peptidase S8 family.</text>
</comment>
<dbReference type="PANTHER" id="PTHR43806:SF11">
    <property type="entry name" value="CEREVISIN-RELATED"/>
    <property type="match status" value="1"/>
</dbReference>